<proteinExistence type="inferred from homology"/>
<dbReference type="Pfam" id="PF02297">
    <property type="entry name" value="COX6B"/>
    <property type="match status" value="1"/>
</dbReference>
<dbReference type="OrthoDB" id="5545577at2759"/>
<reference evidence="5" key="2">
    <citation type="submission" date="2016-05" db="EMBL/GenBank/DDBJ databases">
        <title>Comparative analysis highlights variable genome content of wheat rusts and divergence of the mating loci.</title>
        <authorList>
            <person name="Cuomo C.A."/>
            <person name="Bakkeren G."/>
            <person name="Szabo L."/>
            <person name="Khalil H."/>
            <person name="Joly D."/>
            <person name="Goldberg J."/>
            <person name="Young S."/>
            <person name="Zeng Q."/>
            <person name="Fellers J."/>
        </authorList>
    </citation>
    <scope>NUCLEOTIDE SEQUENCE [LARGE SCALE GENOMIC DNA]</scope>
    <source>
        <strain evidence="5">1-1 BBBD Race 1</strain>
    </source>
</reference>
<sequence length="93" mass="10591">MVSSASQPPDRNSRAQCWAARDAYFGCLATNHHRQQLAPGRKTHYFVPGEEPEQLCASERQAYHAGCMKSWVDHFNKRVVNEQRSRATQAHPP</sequence>
<protein>
    <submittedName>
        <fullName evidence="5 6">Uncharacterized protein</fullName>
    </submittedName>
</protein>
<reference evidence="5" key="1">
    <citation type="submission" date="2009-11" db="EMBL/GenBank/DDBJ databases">
        <authorList>
            <consortium name="The Broad Institute Genome Sequencing Platform"/>
            <person name="Ward D."/>
            <person name="Feldgarden M."/>
            <person name="Earl A."/>
            <person name="Young S.K."/>
            <person name="Zeng Q."/>
            <person name="Koehrsen M."/>
            <person name="Alvarado L."/>
            <person name="Berlin A."/>
            <person name="Bochicchio J."/>
            <person name="Borenstein D."/>
            <person name="Chapman S.B."/>
            <person name="Chen Z."/>
            <person name="Engels R."/>
            <person name="Freedman E."/>
            <person name="Gellesch M."/>
            <person name="Goldberg J."/>
            <person name="Griggs A."/>
            <person name="Gujja S."/>
            <person name="Heilman E."/>
            <person name="Heiman D."/>
            <person name="Hepburn T."/>
            <person name="Howarth C."/>
            <person name="Jen D."/>
            <person name="Larson L."/>
            <person name="Lewis B."/>
            <person name="Mehta T."/>
            <person name="Park D."/>
            <person name="Pearson M."/>
            <person name="Roberts A."/>
            <person name="Saif S."/>
            <person name="Shea T."/>
            <person name="Shenoy N."/>
            <person name="Sisk P."/>
            <person name="Stolte C."/>
            <person name="Sykes S."/>
            <person name="Thomson T."/>
            <person name="Walk T."/>
            <person name="White J."/>
            <person name="Yandava C."/>
            <person name="Izard J."/>
            <person name="Baranova O.V."/>
            <person name="Blanton J.M."/>
            <person name="Tanner A.C."/>
            <person name="Dewhirst F.E."/>
            <person name="Haas B."/>
            <person name="Nusbaum C."/>
            <person name="Birren B."/>
        </authorList>
    </citation>
    <scope>NUCLEOTIDE SEQUENCE [LARGE SCALE GENOMIC DNA]</scope>
    <source>
        <strain evidence="5">1-1 BBBD Race 1</strain>
    </source>
</reference>
<dbReference type="PANTHER" id="PTHR47677:SF1">
    <property type="entry name" value="CYTOCHROME C OXIDASE ASSEMBLY FACTOR 6"/>
    <property type="match status" value="1"/>
</dbReference>
<dbReference type="EMBL" id="ADAS02000189">
    <property type="protein sequence ID" value="OAV88295.1"/>
    <property type="molecule type" value="Genomic_DNA"/>
</dbReference>
<organism evidence="5">
    <name type="scientific">Puccinia triticina (isolate 1-1 / race 1 (BBBD))</name>
    <name type="common">Brown leaf rust fungus</name>
    <dbReference type="NCBI Taxonomy" id="630390"/>
    <lineage>
        <taxon>Eukaryota</taxon>
        <taxon>Fungi</taxon>
        <taxon>Dikarya</taxon>
        <taxon>Basidiomycota</taxon>
        <taxon>Pucciniomycotina</taxon>
        <taxon>Pucciniomycetes</taxon>
        <taxon>Pucciniales</taxon>
        <taxon>Pucciniaceae</taxon>
        <taxon>Puccinia</taxon>
    </lineage>
</organism>
<comment type="subcellular location">
    <subcellularLocation>
        <location evidence="1">Mitochondrion</location>
    </subcellularLocation>
</comment>
<evidence type="ECO:0000256" key="4">
    <source>
        <dbReference type="ARBA" id="ARBA00023157"/>
    </source>
</evidence>
<reference evidence="6" key="4">
    <citation type="submission" date="2025-05" db="UniProtKB">
        <authorList>
            <consortium name="EnsemblFungi"/>
        </authorList>
    </citation>
    <scope>IDENTIFICATION</scope>
    <source>
        <strain evidence="6">isolate 1-1 / race 1 (BBBD)</strain>
    </source>
</reference>
<comment type="similarity">
    <text evidence="2">Belongs to the cytochrome c oxidase subunit 6B family.</text>
</comment>
<dbReference type="EnsemblFungi" id="PTTG_29077-t43_1">
    <property type="protein sequence ID" value="PTTG_29077-t43_1-p1"/>
    <property type="gene ID" value="PTTG_29077"/>
</dbReference>
<dbReference type="AlphaFoldDB" id="A0A180G6I3"/>
<keyword evidence="3" id="KW-0496">Mitochondrion</keyword>
<dbReference type="VEuPathDB" id="FungiDB:PTTG_29077"/>
<dbReference type="SUPFAM" id="SSF47694">
    <property type="entry name" value="Cytochrome c oxidase subunit h"/>
    <property type="match status" value="1"/>
</dbReference>
<evidence type="ECO:0000313" key="7">
    <source>
        <dbReference type="Proteomes" id="UP000005240"/>
    </source>
</evidence>
<evidence type="ECO:0000256" key="1">
    <source>
        <dbReference type="ARBA" id="ARBA00004173"/>
    </source>
</evidence>
<dbReference type="STRING" id="630390.A0A180G6I3"/>
<name>A0A180G6I3_PUCT1</name>
<evidence type="ECO:0000256" key="2">
    <source>
        <dbReference type="ARBA" id="ARBA00006425"/>
    </source>
</evidence>
<dbReference type="PANTHER" id="PTHR47677">
    <property type="entry name" value="CYTOCHROME C OXIDASE ASSEMBLY FACTOR 6"/>
    <property type="match status" value="1"/>
</dbReference>
<accession>A0A180G6I3</accession>
<dbReference type="InterPro" id="IPR048281">
    <property type="entry name" value="COA6_fun"/>
</dbReference>
<gene>
    <name evidence="5" type="ORF">PTTG_29077</name>
</gene>
<evidence type="ECO:0000313" key="5">
    <source>
        <dbReference type="EMBL" id="OAV88295.1"/>
    </source>
</evidence>
<evidence type="ECO:0000256" key="3">
    <source>
        <dbReference type="ARBA" id="ARBA00023128"/>
    </source>
</evidence>
<dbReference type="InterPro" id="IPR048280">
    <property type="entry name" value="COX6B-like"/>
</dbReference>
<dbReference type="InterPro" id="IPR036549">
    <property type="entry name" value="CX6/COA6-like_sf"/>
</dbReference>
<dbReference type="Gene3D" id="1.10.10.140">
    <property type="entry name" value="Cytochrome c oxidase, subunit VIb"/>
    <property type="match status" value="1"/>
</dbReference>
<keyword evidence="7" id="KW-1185">Reference proteome</keyword>
<keyword evidence="4" id="KW-1015">Disulfide bond</keyword>
<dbReference type="Proteomes" id="UP000005240">
    <property type="component" value="Unassembled WGS sequence"/>
</dbReference>
<reference evidence="6 7" key="3">
    <citation type="journal article" date="2017" name="G3 (Bethesda)">
        <title>Comparative analysis highlights variable genome content of wheat rusts and divergence of the mating loci.</title>
        <authorList>
            <person name="Cuomo C.A."/>
            <person name="Bakkeren G."/>
            <person name="Khalil H.B."/>
            <person name="Panwar V."/>
            <person name="Joly D."/>
            <person name="Linning R."/>
            <person name="Sakthikumar S."/>
            <person name="Song X."/>
            <person name="Adiconis X."/>
            <person name="Fan L."/>
            <person name="Goldberg J.M."/>
            <person name="Levin J.Z."/>
            <person name="Young S."/>
            <person name="Zeng Q."/>
            <person name="Anikster Y."/>
            <person name="Bruce M."/>
            <person name="Wang M."/>
            <person name="Yin C."/>
            <person name="McCallum B."/>
            <person name="Szabo L.J."/>
            <person name="Hulbert S."/>
            <person name="Chen X."/>
            <person name="Fellers J.P."/>
        </authorList>
    </citation>
    <scope>NUCLEOTIDE SEQUENCE</scope>
    <source>
        <strain evidence="6">isolate 1-1 / race 1 (BBBD)</strain>
        <strain evidence="7">Isolate 1-1 / race 1 (BBBD)</strain>
    </source>
</reference>
<evidence type="ECO:0000313" key="6">
    <source>
        <dbReference type="EnsemblFungi" id="PTTG_29077-t43_1-p1"/>
    </source>
</evidence>
<dbReference type="GO" id="GO:0005739">
    <property type="term" value="C:mitochondrion"/>
    <property type="evidence" value="ECO:0007669"/>
    <property type="project" value="UniProtKB-SubCell"/>
</dbReference>